<dbReference type="AlphaFoldDB" id="A0A8J5N6V5"/>
<dbReference type="SUPFAM" id="SSF50978">
    <property type="entry name" value="WD40 repeat-like"/>
    <property type="match status" value="1"/>
</dbReference>
<sequence>MGLVEDRRLCRSKVLSCLAWGDRVLVSGSWDHSCRVWRNWQCSYVVNGHDGPLWSVALAPSEDVDNATRSVTVLTASADKTIKLWLDETERKTFTGHKDCVRGLTFLNPRHFLSCSNDACVILWSITGEALSTYYGHTNYIYSISLLSKEGDFVTGGEDRTLRVWGSEGNCVQTIHMPAQSVWAVAALPNTDIVCGSSDGMCRVFTRIKERQADAEGQKEFEENVAKSTMAVEDLGGIKKTELPGKEVLLAPGKRDGHTVMVREGEKVNCYSWSASDQQWTAVGEVVGGAGGSQSTSGKVLFEGKEYDFVFDVELDQGTRFKLPYNSCEDPYFAAQRFIHRHELPQEFLDQVATFIINNTKGMTLGVEGNTQFADPFTGGSRYQPGASGPAPGGADPFTGGGRYVPDALGTSDPSSSANYSTQGAIALPPPSHFFPQLIPLKFEACNSVGMMSKLTECNFMLSQDKQLSNVVLEQMVEAVSGGSDSNPQFLAPLETALQWPAEQVWPALDVLRLALQSERMQKVWLVEDRGLALINHLVSLVRPPSSPNAQLLSLRCLANMAAHVEGRCILAKMWEQVVSATVEISPYPNKNLEIAAATVLLNYSVILSINTVGKLENQCQVMSGAAAVAMCSKEPEAQFRALVALGTLLYHSEECRSFSASLDLKPVIQNLSGVTSPSKVGECAGHILRLL</sequence>
<dbReference type="PROSITE" id="PS51394">
    <property type="entry name" value="PFU"/>
    <property type="match status" value="1"/>
</dbReference>
<evidence type="ECO:0000259" key="7">
    <source>
        <dbReference type="PROSITE" id="PS51394"/>
    </source>
</evidence>
<dbReference type="InterPro" id="IPR015943">
    <property type="entry name" value="WD40/YVTN_repeat-like_dom_sf"/>
</dbReference>
<feature type="domain" description="PFU" evidence="7">
    <location>
        <begin position="272"/>
        <end position="370"/>
    </location>
</feature>
<dbReference type="GO" id="GO:0005737">
    <property type="term" value="C:cytoplasm"/>
    <property type="evidence" value="ECO:0007669"/>
    <property type="project" value="UniProtKB-SubCell"/>
</dbReference>
<feature type="repeat" description="WD" evidence="6">
    <location>
        <begin position="134"/>
        <end position="165"/>
    </location>
</feature>
<keyword evidence="10" id="KW-1185">Reference proteome</keyword>
<dbReference type="SMART" id="SM00320">
    <property type="entry name" value="WD40"/>
    <property type="match status" value="5"/>
</dbReference>
<comment type="similarity">
    <text evidence="2">Belongs to the WD repeat PLAP family.</text>
</comment>
<evidence type="ECO:0000256" key="6">
    <source>
        <dbReference type="PROSITE-ProRule" id="PRU00221"/>
    </source>
</evidence>
<dbReference type="InterPro" id="IPR016024">
    <property type="entry name" value="ARM-type_fold"/>
</dbReference>
<accession>A0A8J5N6V5</accession>
<dbReference type="PROSITE" id="PS50082">
    <property type="entry name" value="WD_REPEATS_2"/>
    <property type="match status" value="2"/>
</dbReference>
<dbReference type="Pfam" id="PF00400">
    <property type="entry name" value="WD40"/>
    <property type="match status" value="5"/>
</dbReference>
<evidence type="ECO:0000256" key="1">
    <source>
        <dbReference type="ARBA" id="ARBA00004496"/>
    </source>
</evidence>
<keyword evidence="5" id="KW-0677">Repeat</keyword>
<comment type="subcellular location">
    <subcellularLocation>
        <location evidence="1">Cytoplasm</location>
    </subcellularLocation>
</comment>
<comment type="caution">
    <text evidence="9">The sequence shown here is derived from an EMBL/GenBank/DDBJ whole genome shotgun (WGS) entry which is preliminary data.</text>
</comment>
<dbReference type="Proteomes" id="UP000747542">
    <property type="component" value="Unassembled WGS sequence"/>
</dbReference>
<dbReference type="InterPro" id="IPR038122">
    <property type="entry name" value="PFU_sf"/>
</dbReference>
<evidence type="ECO:0000256" key="3">
    <source>
        <dbReference type="ARBA" id="ARBA00022490"/>
    </source>
</evidence>
<dbReference type="PANTHER" id="PTHR19849">
    <property type="entry name" value="PHOSPHOLIPASE A-2-ACTIVATING PROTEIN"/>
    <property type="match status" value="1"/>
</dbReference>
<proteinExistence type="inferred from homology"/>
<dbReference type="Pfam" id="PF08324">
    <property type="entry name" value="PUL"/>
    <property type="match status" value="1"/>
</dbReference>
<keyword evidence="3" id="KW-0963">Cytoplasm</keyword>
<evidence type="ECO:0000259" key="8">
    <source>
        <dbReference type="PROSITE" id="PS51396"/>
    </source>
</evidence>
<evidence type="ECO:0000256" key="4">
    <source>
        <dbReference type="ARBA" id="ARBA00022574"/>
    </source>
</evidence>
<dbReference type="Gene3D" id="3.10.20.870">
    <property type="entry name" value="PFU (PLAA family ubiquitin binding), C-terminal domain"/>
    <property type="match status" value="1"/>
</dbReference>
<dbReference type="GO" id="GO:0043130">
    <property type="term" value="F:ubiquitin binding"/>
    <property type="evidence" value="ECO:0007669"/>
    <property type="project" value="TreeGrafter"/>
</dbReference>
<dbReference type="InterPro" id="IPR011989">
    <property type="entry name" value="ARM-like"/>
</dbReference>
<feature type="repeat" description="WD" evidence="6">
    <location>
        <begin position="46"/>
        <end position="85"/>
    </location>
</feature>
<dbReference type="InterPro" id="IPR001680">
    <property type="entry name" value="WD40_rpt"/>
</dbReference>
<organism evidence="9 10">
    <name type="scientific">Homarus americanus</name>
    <name type="common">American lobster</name>
    <dbReference type="NCBI Taxonomy" id="6706"/>
    <lineage>
        <taxon>Eukaryota</taxon>
        <taxon>Metazoa</taxon>
        <taxon>Ecdysozoa</taxon>
        <taxon>Arthropoda</taxon>
        <taxon>Crustacea</taxon>
        <taxon>Multicrustacea</taxon>
        <taxon>Malacostraca</taxon>
        <taxon>Eumalacostraca</taxon>
        <taxon>Eucarida</taxon>
        <taxon>Decapoda</taxon>
        <taxon>Pleocyemata</taxon>
        <taxon>Astacidea</taxon>
        <taxon>Nephropoidea</taxon>
        <taxon>Nephropidae</taxon>
        <taxon>Homarus</taxon>
    </lineage>
</organism>
<dbReference type="Pfam" id="PF09070">
    <property type="entry name" value="PFU"/>
    <property type="match status" value="1"/>
</dbReference>
<gene>
    <name evidence="9" type="primary">Plaa-L</name>
    <name evidence="9" type="ORF">Hamer_G003280</name>
</gene>
<evidence type="ECO:0000256" key="2">
    <source>
        <dbReference type="ARBA" id="ARBA00008495"/>
    </source>
</evidence>
<reference evidence="9" key="1">
    <citation type="journal article" date="2021" name="Sci. Adv.">
        <title>The American lobster genome reveals insights on longevity, neural, and immune adaptations.</title>
        <authorList>
            <person name="Polinski J.M."/>
            <person name="Zimin A.V."/>
            <person name="Clark K.F."/>
            <person name="Kohn A.B."/>
            <person name="Sadowski N."/>
            <person name="Timp W."/>
            <person name="Ptitsyn A."/>
            <person name="Khanna P."/>
            <person name="Romanova D.Y."/>
            <person name="Williams P."/>
            <person name="Greenwood S.J."/>
            <person name="Moroz L.L."/>
            <person name="Walt D.R."/>
            <person name="Bodnar A.G."/>
        </authorList>
    </citation>
    <scope>NUCLEOTIDE SEQUENCE</scope>
    <source>
        <strain evidence="9">GMGI-L3</strain>
    </source>
</reference>
<dbReference type="SUPFAM" id="SSF48371">
    <property type="entry name" value="ARM repeat"/>
    <property type="match status" value="1"/>
</dbReference>
<dbReference type="GO" id="GO:0005634">
    <property type="term" value="C:nucleus"/>
    <property type="evidence" value="ECO:0007669"/>
    <property type="project" value="TreeGrafter"/>
</dbReference>
<dbReference type="Gene3D" id="2.130.10.10">
    <property type="entry name" value="YVTN repeat-like/Quinoprotein amine dehydrogenase"/>
    <property type="match status" value="1"/>
</dbReference>
<dbReference type="InterPro" id="IPR013535">
    <property type="entry name" value="PUL_dom"/>
</dbReference>
<dbReference type="GO" id="GO:0043161">
    <property type="term" value="P:proteasome-mediated ubiquitin-dependent protein catabolic process"/>
    <property type="evidence" value="ECO:0007669"/>
    <property type="project" value="TreeGrafter"/>
</dbReference>
<name>A0A8J5N6V5_HOMAM</name>
<protein>
    <submittedName>
        <fullName evidence="9">Phospholipase A-2-activating protein-like</fullName>
    </submittedName>
</protein>
<evidence type="ECO:0000313" key="9">
    <source>
        <dbReference type="EMBL" id="KAG7174341.1"/>
    </source>
</evidence>
<dbReference type="InterPro" id="IPR036322">
    <property type="entry name" value="WD40_repeat_dom_sf"/>
</dbReference>
<dbReference type="CDD" id="cd00200">
    <property type="entry name" value="WD40"/>
    <property type="match status" value="1"/>
</dbReference>
<dbReference type="InterPro" id="IPR015155">
    <property type="entry name" value="PFU"/>
</dbReference>
<evidence type="ECO:0000256" key="5">
    <source>
        <dbReference type="ARBA" id="ARBA00022737"/>
    </source>
</evidence>
<dbReference type="GO" id="GO:0010992">
    <property type="term" value="P:ubiquitin recycling"/>
    <property type="evidence" value="ECO:0007669"/>
    <property type="project" value="TreeGrafter"/>
</dbReference>
<dbReference type="EMBL" id="JAHLQT010007678">
    <property type="protein sequence ID" value="KAG7174341.1"/>
    <property type="molecule type" value="Genomic_DNA"/>
</dbReference>
<dbReference type="PROSITE" id="PS51396">
    <property type="entry name" value="PUL"/>
    <property type="match status" value="1"/>
</dbReference>
<dbReference type="PANTHER" id="PTHR19849:SF0">
    <property type="entry name" value="PHOSPHOLIPASE A-2-ACTIVATING PROTEIN"/>
    <property type="match status" value="1"/>
</dbReference>
<dbReference type="PROSITE" id="PS50294">
    <property type="entry name" value="WD_REPEATS_REGION"/>
    <property type="match status" value="1"/>
</dbReference>
<evidence type="ECO:0000313" key="10">
    <source>
        <dbReference type="Proteomes" id="UP000747542"/>
    </source>
</evidence>
<dbReference type="Gene3D" id="1.25.10.10">
    <property type="entry name" value="Leucine-rich Repeat Variant"/>
    <property type="match status" value="1"/>
</dbReference>
<feature type="domain" description="PUL" evidence="8">
    <location>
        <begin position="433"/>
        <end position="691"/>
    </location>
</feature>
<keyword evidence="4 6" id="KW-0853">WD repeat</keyword>